<dbReference type="PANTHER" id="PTHR19303:SF71">
    <property type="entry name" value="ZINC FINGER PHD-TYPE DOMAIN-CONTAINING PROTEIN"/>
    <property type="match status" value="1"/>
</dbReference>
<dbReference type="Gene3D" id="3.30.420.10">
    <property type="entry name" value="Ribonuclease H-like superfamily/Ribonuclease H"/>
    <property type="match status" value="1"/>
</dbReference>
<dbReference type="GO" id="GO:0005634">
    <property type="term" value="C:nucleus"/>
    <property type="evidence" value="ECO:0007669"/>
    <property type="project" value="TreeGrafter"/>
</dbReference>
<name>A0A6J2Y5B1_SITOR</name>
<proteinExistence type="predicted"/>
<reference evidence="3" key="1">
    <citation type="submission" date="2025-08" db="UniProtKB">
        <authorList>
            <consortium name="RefSeq"/>
        </authorList>
    </citation>
    <scope>IDENTIFICATION</scope>
    <source>
        <tissue evidence="3">Gonads</tissue>
    </source>
</reference>
<dbReference type="Proteomes" id="UP000504635">
    <property type="component" value="Unplaced"/>
</dbReference>
<dbReference type="OrthoDB" id="6750291at2759"/>
<protein>
    <submittedName>
        <fullName evidence="3">Uncharacterized protein LOC115883904</fullName>
    </submittedName>
</protein>
<dbReference type="InParanoid" id="A0A6J2Y5B1"/>
<evidence type="ECO:0000259" key="1">
    <source>
        <dbReference type="Pfam" id="PF03184"/>
    </source>
</evidence>
<dbReference type="RefSeq" id="XP_030758190.1">
    <property type="nucleotide sequence ID" value="XM_030902330.1"/>
</dbReference>
<dbReference type="GO" id="GO:0003677">
    <property type="term" value="F:DNA binding"/>
    <property type="evidence" value="ECO:0007669"/>
    <property type="project" value="TreeGrafter"/>
</dbReference>
<accession>A0A6J2Y5B1</accession>
<dbReference type="GeneID" id="115883904"/>
<feature type="domain" description="DDE-1" evidence="1">
    <location>
        <begin position="58"/>
        <end position="198"/>
    </location>
</feature>
<keyword evidence="2" id="KW-1185">Reference proteome</keyword>
<evidence type="ECO:0000313" key="2">
    <source>
        <dbReference type="Proteomes" id="UP000504635"/>
    </source>
</evidence>
<dbReference type="InterPro" id="IPR036397">
    <property type="entry name" value="RNaseH_sf"/>
</dbReference>
<dbReference type="InterPro" id="IPR050863">
    <property type="entry name" value="CenT-Element_Derived"/>
</dbReference>
<dbReference type="AlphaFoldDB" id="A0A6J2Y5B1"/>
<evidence type="ECO:0000313" key="3">
    <source>
        <dbReference type="RefSeq" id="XP_030758190.1"/>
    </source>
</evidence>
<gene>
    <name evidence="3" type="primary">LOC115883904</name>
</gene>
<dbReference type="Pfam" id="PF03184">
    <property type="entry name" value="DDE_1"/>
    <property type="match status" value="1"/>
</dbReference>
<dbReference type="InterPro" id="IPR004875">
    <property type="entry name" value="DDE_SF_endonuclease_dom"/>
</dbReference>
<sequence length="327" mass="36367">MGFDIDSRMDKPHNFGPSEIYNVDETGLSTVQRPQKIVGRKGKQQIGSLTSGERGVNTTCVCCFNAAGMNIPPMLIFKRIRFKDELKEDAPPGTIFACSESGWITSELFVKWLKHFINFVKPSKNKNVLLIMDGHTTHTKNLEAITLARENGIIMMSLPAHTTHRMQPCDISFFKPLSSYYNQAADKWLRANHSQNITQFQVSRLLGEAYAKAASVGNAVSGFAKCGIWPLDPNVFDDNEFVSLPSDNMDCINTPKDQIEPKTQAVAQEVFTSVNSPLEIPSTYTLEESVEAECSTTSFPKFKSVSEISPMPVLRRKTRTVTSNGTT</sequence>
<organism evidence="2 3">
    <name type="scientific">Sitophilus oryzae</name>
    <name type="common">Rice weevil</name>
    <name type="synonym">Curculio oryzae</name>
    <dbReference type="NCBI Taxonomy" id="7048"/>
    <lineage>
        <taxon>Eukaryota</taxon>
        <taxon>Metazoa</taxon>
        <taxon>Ecdysozoa</taxon>
        <taxon>Arthropoda</taxon>
        <taxon>Hexapoda</taxon>
        <taxon>Insecta</taxon>
        <taxon>Pterygota</taxon>
        <taxon>Neoptera</taxon>
        <taxon>Endopterygota</taxon>
        <taxon>Coleoptera</taxon>
        <taxon>Polyphaga</taxon>
        <taxon>Cucujiformia</taxon>
        <taxon>Curculionidae</taxon>
        <taxon>Dryophthorinae</taxon>
        <taxon>Sitophilus</taxon>
    </lineage>
</organism>
<dbReference type="PANTHER" id="PTHR19303">
    <property type="entry name" value="TRANSPOSON"/>
    <property type="match status" value="1"/>
</dbReference>
<dbReference type="KEGG" id="soy:115883904"/>